<dbReference type="EMBL" id="CM046400">
    <property type="protein sequence ID" value="KAI8523101.1"/>
    <property type="molecule type" value="Genomic_DNA"/>
</dbReference>
<name>A0ACC0L4C8_RHOML</name>
<sequence length="706" mass="78757">MKERERERESCSTLQYSSERTVPMAESPNKLLNLSWLLLHFQKLGLELECPLWTPLESIGEKIFSKSSWFMPSQCVKKCFHVVADVRPAPYMESLVTIYKSSHATFSNTGRVTQQSPPPINTCVDNGLKELPETPQDGNSSNWSLTTAERLQALINQSVEGRSKLTQKFESDKSTLPISSKVKCGKFEESETEGMNVNHVLKSSPGPPSFDFRVREDDPGDPVSSNFTTQKHPAETTGLVEDNSDKRGGEMNNSTSPGAPESDARDSKRRKKSNHGSFDTDMKSNGCTQPNVLQSEFVATSKLESQLGELSGEKPPKILDSRDKKRSRCAFCQTADLTDITGPMLHYDKGKEVKGDRATKANVIHVHKTCIEWTPQVYFVGETIKKLKEEVARAAKLKCSRCGLRGAPLGCFEKSCRKSYHVPCAVKIDDCRWDVEDFLVLCPSHSLVKFPREKAQLGKHASEKQNFVATEITSKQSNFWGDKGMKEWVFCGSALSAEEKYLLVKFASICGATVTKFWKPNVTHVVAATDAKGACSRTFKVLKAILLGRWILKTDWIKACMEAMHPVDEEPYEVHLDNHGRCDGPKTGRLRALGNVPKLFNGLNFYFSGDFEPDYKEDLLDLVITAGGTVNEIKEQLLAPSHEAQATPSVSLVVYNNECRQDDEGSFVFKRREAAENLAQEIGSKVIAHTWLLESLAAHELQPLAF</sequence>
<evidence type="ECO:0000313" key="2">
    <source>
        <dbReference type="Proteomes" id="UP001062846"/>
    </source>
</evidence>
<accession>A0ACC0L4C8</accession>
<gene>
    <name evidence="1" type="ORF">RHMOL_Rhmol13G0048000</name>
</gene>
<keyword evidence="2" id="KW-1185">Reference proteome</keyword>
<proteinExistence type="predicted"/>
<protein>
    <submittedName>
        <fullName evidence="1">Uncharacterized protein</fullName>
    </submittedName>
</protein>
<reference evidence="1" key="1">
    <citation type="submission" date="2022-02" db="EMBL/GenBank/DDBJ databases">
        <title>Plant Genome Project.</title>
        <authorList>
            <person name="Zhang R.-G."/>
        </authorList>
    </citation>
    <scope>NUCLEOTIDE SEQUENCE</scope>
    <source>
        <strain evidence="1">AT1</strain>
    </source>
</reference>
<organism evidence="1 2">
    <name type="scientific">Rhododendron molle</name>
    <name type="common">Chinese azalea</name>
    <name type="synonym">Azalea mollis</name>
    <dbReference type="NCBI Taxonomy" id="49168"/>
    <lineage>
        <taxon>Eukaryota</taxon>
        <taxon>Viridiplantae</taxon>
        <taxon>Streptophyta</taxon>
        <taxon>Embryophyta</taxon>
        <taxon>Tracheophyta</taxon>
        <taxon>Spermatophyta</taxon>
        <taxon>Magnoliopsida</taxon>
        <taxon>eudicotyledons</taxon>
        <taxon>Gunneridae</taxon>
        <taxon>Pentapetalae</taxon>
        <taxon>asterids</taxon>
        <taxon>Ericales</taxon>
        <taxon>Ericaceae</taxon>
        <taxon>Ericoideae</taxon>
        <taxon>Rhodoreae</taxon>
        <taxon>Rhododendron</taxon>
    </lineage>
</organism>
<comment type="caution">
    <text evidence="1">The sequence shown here is derived from an EMBL/GenBank/DDBJ whole genome shotgun (WGS) entry which is preliminary data.</text>
</comment>
<evidence type="ECO:0000313" key="1">
    <source>
        <dbReference type="EMBL" id="KAI8523101.1"/>
    </source>
</evidence>
<dbReference type="Proteomes" id="UP001062846">
    <property type="component" value="Chromosome 13"/>
</dbReference>